<dbReference type="RefSeq" id="WP_283594781.1">
    <property type="nucleotide sequence ID" value="NZ_JAUDDW010000027.1"/>
</dbReference>
<dbReference type="InterPro" id="IPR020215">
    <property type="entry name" value="EbsA-like"/>
</dbReference>
<evidence type="ECO:0000256" key="1">
    <source>
        <dbReference type="SAM" id="Phobius"/>
    </source>
</evidence>
<protein>
    <submittedName>
        <fullName evidence="2">EbsA family protein</fullName>
    </submittedName>
</protein>
<evidence type="ECO:0000313" key="3">
    <source>
        <dbReference type="Proteomes" id="UP001529343"/>
    </source>
</evidence>
<sequence>MEEETRYFYQPDLTGTIISWCWTFLLFLIGLIIWLEITHFQWITAVFFAAFAILTFLEIKRRTVLITPTKLVFSRLLQRDYLMIPLADIRQPRFTKHTVTMTVNGEVLNFTFSEKAIKRLKLALSNQAEGADREH</sequence>
<gene>
    <name evidence="2" type="ORF">QUW44_07080</name>
</gene>
<proteinExistence type="predicted"/>
<reference evidence="3" key="1">
    <citation type="submission" date="2023-06" db="EMBL/GenBank/DDBJ databases">
        <title>Identification and characterization of horizontal gene transfer across gut microbiota members of farm animals based on homology search.</title>
        <authorList>
            <person name="Zeman M."/>
            <person name="Kubasova T."/>
            <person name="Jahodarova E."/>
            <person name="Nykrynova M."/>
            <person name="Rychlik I."/>
        </authorList>
    </citation>
    <scope>NUCLEOTIDE SEQUENCE [LARGE SCALE GENOMIC DNA]</scope>
    <source>
        <strain evidence="3">161_Gplus</strain>
    </source>
</reference>
<dbReference type="Proteomes" id="UP001529343">
    <property type="component" value="Unassembled WGS sequence"/>
</dbReference>
<keyword evidence="1" id="KW-0472">Membrane</keyword>
<dbReference type="EMBL" id="JAUDDW010000027">
    <property type="protein sequence ID" value="MDM8266915.1"/>
    <property type="molecule type" value="Genomic_DNA"/>
</dbReference>
<name>A0ABT7V0V3_9LACO</name>
<keyword evidence="3" id="KW-1185">Reference proteome</keyword>
<organism evidence="2 3">
    <name type="scientific">Limosilactobacillus pontis</name>
    <dbReference type="NCBI Taxonomy" id="35787"/>
    <lineage>
        <taxon>Bacteria</taxon>
        <taxon>Bacillati</taxon>
        <taxon>Bacillota</taxon>
        <taxon>Bacilli</taxon>
        <taxon>Lactobacillales</taxon>
        <taxon>Lactobacillaceae</taxon>
        <taxon>Limosilactobacillus</taxon>
    </lineage>
</organism>
<keyword evidence="1" id="KW-1133">Transmembrane helix</keyword>
<reference evidence="2 3" key="2">
    <citation type="submission" date="2023-06" db="EMBL/GenBank/DDBJ databases">
        <authorList>
            <person name="Zeman M."/>
            <person name="Kubasova T."/>
            <person name="Jahodarova E."/>
            <person name="Nykrynova M."/>
            <person name="Rychlik I."/>
        </authorList>
    </citation>
    <scope>NUCLEOTIDE SEQUENCE [LARGE SCALE GENOMIC DNA]</scope>
    <source>
        <strain evidence="2 3">161_Gplus</strain>
    </source>
</reference>
<feature type="transmembrane region" description="Helical" evidence="1">
    <location>
        <begin position="12"/>
        <end position="34"/>
    </location>
</feature>
<comment type="caution">
    <text evidence="2">The sequence shown here is derived from an EMBL/GenBank/DDBJ whole genome shotgun (WGS) entry which is preliminary data.</text>
</comment>
<dbReference type="Pfam" id="PF17255">
    <property type="entry name" value="EbsA"/>
    <property type="match status" value="1"/>
</dbReference>
<accession>A0ABT7V0V3</accession>
<keyword evidence="1" id="KW-0812">Transmembrane</keyword>
<evidence type="ECO:0000313" key="2">
    <source>
        <dbReference type="EMBL" id="MDM8266915.1"/>
    </source>
</evidence>
<feature type="transmembrane region" description="Helical" evidence="1">
    <location>
        <begin position="40"/>
        <end position="57"/>
    </location>
</feature>